<organism evidence="15 16">
    <name type="scientific">Propionigenium maris DSM 9537</name>
    <dbReference type="NCBI Taxonomy" id="1123000"/>
    <lineage>
        <taxon>Bacteria</taxon>
        <taxon>Fusobacteriati</taxon>
        <taxon>Fusobacteriota</taxon>
        <taxon>Fusobacteriia</taxon>
        <taxon>Fusobacteriales</taxon>
        <taxon>Fusobacteriaceae</taxon>
        <taxon>Propionigenium</taxon>
    </lineage>
</organism>
<keyword evidence="11 12" id="KW-0511">Multifunctional enzyme</keyword>
<dbReference type="EC" id="1.5.1.5" evidence="12"/>
<evidence type="ECO:0000256" key="4">
    <source>
        <dbReference type="ARBA" id="ARBA00022605"/>
    </source>
</evidence>
<dbReference type="RefSeq" id="WP_281834540.1">
    <property type="nucleotide sequence ID" value="NZ_BSDY01000005.1"/>
</dbReference>
<dbReference type="PROSITE" id="PS00767">
    <property type="entry name" value="THF_DHG_CYH_2"/>
    <property type="match status" value="1"/>
</dbReference>
<evidence type="ECO:0000256" key="12">
    <source>
        <dbReference type="HAMAP-Rule" id="MF_01576"/>
    </source>
</evidence>
<evidence type="ECO:0000313" key="16">
    <source>
        <dbReference type="Proteomes" id="UP001144471"/>
    </source>
</evidence>
<comment type="catalytic activity">
    <reaction evidence="12">
        <text>(6R)-5,10-methenyltetrahydrofolate + H2O = (6R)-10-formyltetrahydrofolate + H(+)</text>
        <dbReference type="Rhea" id="RHEA:23700"/>
        <dbReference type="ChEBI" id="CHEBI:15377"/>
        <dbReference type="ChEBI" id="CHEBI:15378"/>
        <dbReference type="ChEBI" id="CHEBI:57455"/>
        <dbReference type="ChEBI" id="CHEBI:195366"/>
        <dbReference type="EC" id="3.5.4.9"/>
    </reaction>
</comment>
<dbReference type="GO" id="GO:0005829">
    <property type="term" value="C:cytosol"/>
    <property type="evidence" value="ECO:0007669"/>
    <property type="project" value="TreeGrafter"/>
</dbReference>
<keyword evidence="8 12" id="KW-0560">Oxidoreductase</keyword>
<dbReference type="InterPro" id="IPR046346">
    <property type="entry name" value="Aminoacid_DH-like_N_sf"/>
</dbReference>
<dbReference type="InterPro" id="IPR000672">
    <property type="entry name" value="THF_DH/CycHdrlase"/>
</dbReference>
<name>A0A9W6GL45_9FUSO</name>
<dbReference type="SUPFAM" id="SSF51735">
    <property type="entry name" value="NAD(P)-binding Rossmann-fold domains"/>
    <property type="match status" value="1"/>
</dbReference>
<proteinExistence type="inferred from homology"/>
<keyword evidence="7 12" id="KW-0521">NADP</keyword>
<keyword evidence="4 12" id="KW-0028">Amino-acid biosynthesis</keyword>
<evidence type="ECO:0000259" key="14">
    <source>
        <dbReference type="Pfam" id="PF02882"/>
    </source>
</evidence>
<dbReference type="PROSITE" id="PS00766">
    <property type="entry name" value="THF_DHG_CYH_1"/>
    <property type="match status" value="1"/>
</dbReference>
<dbReference type="GO" id="GO:0004477">
    <property type="term" value="F:methenyltetrahydrofolate cyclohydrolase activity"/>
    <property type="evidence" value="ECO:0007669"/>
    <property type="project" value="UniProtKB-UniRule"/>
</dbReference>
<dbReference type="InterPro" id="IPR036291">
    <property type="entry name" value="NAD(P)-bd_dom_sf"/>
</dbReference>
<dbReference type="GO" id="GO:0000105">
    <property type="term" value="P:L-histidine biosynthetic process"/>
    <property type="evidence" value="ECO:0007669"/>
    <property type="project" value="UniProtKB-KW"/>
</dbReference>
<dbReference type="EC" id="3.5.4.9" evidence="12"/>
<dbReference type="Pfam" id="PF02882">
    <property type="entry name" value="THF_DHG_CYH_C"/>
    <property type="match status" value="1"/>
</dbReference>
<evidence type="ECO:0000259" key="13">
    <source>
        <dbReference type="Pfam" id="PF00763"/>
    </source>
</evidence>
<evidence type="ECO:0000256" key="10">
    <source>
        <dbReference type="ARBA" id="ARBA00023167"/>
    </source>
</evidence>
<feature type="domain" description="Tetrahydrofolate dehydrogenase/cyclohydrolase NAD(P)-binding" evidence="14">
    <location>
        <begin position="139"/>
        <end position="280"/>
    </location>
</feature>
<evidence type="ECO:0000313" key="15">
    <source>
        <dbReference type="EMBL" id="GLI55811.1"/>
    </source>
</evidence>
<dbReference type="Pfam" id="PF00763">
    <property type="entry name" value="THF_DHG_CYH"/>
    <property type="match status" value="1"/>
</dbReference>
<dbReference type="Proteomes" id="UP001144471">
    <property type="component" value="Unassembled WGS sequence"/>
</dbReference>
<keyword evidence="9 12" id="KW-0368">Histidine biosynthesis</keyword>
<keyword evidence="10 12" id="KW-0486">Methionine biosynthesis</keyword>
<comment type="function">
    <text evidence="12">Catalyzes the oxidation of 5,10-methylenetetrahydrofolate to 5,10-methenyltetrahydrofolate and then the hydrolysis of 5,10-methenyltetrahydrofolate to 10-formyltetrahydrofolate.</text>
</comment>
<keyword evidence="3 12" id="KW-0554">One-carbon metabolism</keyword>
<dbReference type="SUPFAM" id="SSF53223">
    <property type="entry name" value="Aminoacid dehydrogenase-like, N-terminal domain"/>
    <property type="match status" value="1"/>
</dbReference>
<dbReference type="NCBIfam" id="NF010783">
    <property type="entry name" value="PRK14186.1"/>
    <property type="match status" value="1"/>
</dbReference>
<evidence type="ECO:0000256" key="6">
    <source>
        <dbReference type="ARBA" id="ARBA00022801"/>
    </source>
</evidence>
<protein>
    <recommendedName>
        <fullName evidence="12">Bifunctional protein FolD</fullName>
    </recommendedName>
    <domain>
        <recommendedName>
            <fullName evidence="12">Methylenetetrahydrofolate dehydrogenase</fullName>
            <ecNumber evidence="12">1.5.1.5</ecNumber>
        </recommendedName>
    </domain>
    <domain>
        <recommendedName>
            <fullName evidence="12">Methenyltetrahydrofolate cyclohydrolase</fullName>
            <ecNumber evidence="12">3.5.4.9</ecNumber>
        </recommendedName>
    </domain>
</protein>
<feature type="binding site" evidence="12">
    <location>
        <position position="231"/>
    </location>
    <ligand>
        <name>NADP(+)</name>
        <dbReference type="ChEBI" id="CHEBI:58349"/>
    </ligand>
</feature>
<dbReference type="InterPro" id="IPR020631">
    <property type="entry name" value="THF_DH/CycHdrlase_NAD-bd_dom"/>
</dbReference>
<evidence type="ECO:0000256" key="9">
    <source>
        <dbReference type="ARBA" id="ARBA00023102"/>
    </source>
</evidence>
<comment type="catalytic activity">
    <reaction evidence="12">
        <text>(6R)-5,10-methylene-5,6,7,8-tetrahydrofolate + NADP(+) = (6R)-5,10-methenyltetrahydrofolate + NADPH</text>
        <dbReference type="Rhea" id="RHEA:22812"/>
        <dbReference type="ChEBI" id="CHEBI:15636"/>
        <dbReference type="ChEBI" id="CHEBI:57455"/>
        <dbReference type="ChEBI" id="CHEBI:57783"/>
        <dbReference type="ChEBI" id="CHEBI:58349"/>
        <dbReference type="EC" id="1.5.1.5"/>
    </reaction>
</comment>
<evidence type="ECO:0000256" key="1">
    <source>
        <dbReference type="ARBA" id="ARBA00004777"/>
    </source>
</evidence>
<dbReference type="HAMAP" id="MF_01576">
    <property type="entry name" value="THF_DHG_CYH"/>
    <property type="match status" value="1"/>
</dbReference>
<evidence type="ECO:0000256" key="5">
    <source>
        <dbReference type="ARBA" id="ARBA00022755"/>
    </source>
</evidence>
<dbReference type="GO" id="GO:0035999">
    <property type="term" value="P:tetrahydrofolate interconversion"/>
    <property type="evidence" value="ECO:0007669"/>
    <property type="project" value="UniProtKB-UniRule"/>
</dbReference>
<dbReference type="GO" id="GO:0009086">
    <property type="term" value="P:methionine biosynthetic process"/>
    <property type="evidence" value="ECO:0007669"/>
    <property type="project" value="UniProtKB-KW"/>
</dbReference>
<sequence>MTIIDGKQTSLDIRDEIKKEIDDLREGTGRVPGLAVVQVGENPASRVYVNSKVRTCEAVGMHSEKYLLAKDVSQDELVELIEKLNRDEKINGILVQLPLPKHIDEELITETISSEKDVDGFKAENLGRILMGEEDCFKSCTPYGIIELLKRYNVELSGADAVVIGRSNIVGKPLAALLINESATVTVCHSRTKELAEKVKQADIVIAAVGIKGFVTADMVKEGAVVIDVGINRGEDGKLYGDVEFDGVSKKAKAITPVPGGVGPMTIAMLMKNTLKSFKKYQNLDKKN</sequence>
<evidence type="ECO:0000256" key="3">
    <source>
        <dbReference type="ARBA" id="ARBA00022563"/>
    </source>
</evidence>
<comment type="subunit">
    <text evidence="2 12">Homodimer.</text>
</comment>
<dbReference type="GO" id="GO:0004488">
    <property type="term" value="F:methylenetetrahydrofolate dehydrogenase (NADP+) activity"/>
    <property type="evidence" value="ECO:0007669"/>
    <property type="project" value="UniProtKB-UniRule"/>
</dbReference>
<dbReference type="PANTHER" id="PTHR48099">
    <property type="entry name" value="C-1-TETRAHYDROFOLATE SYNTHASE, CYTOPLASMIC-RELATED"/>
    <property type="match status" value="1"/>
</dbReference>
<accession>A0A9W6GL45</accession>
<dbReference type="AlphaFoldDB" id="A0A9W6GL45"/>
<dbReference type="InterPro" id="IPR020630">
    <property type="entry name" value="THF_DH/CycHdrlase_cat_dom"/>
</dbReference>
<dbReference type="FunFam" id="3.40.50.720:FF:000094">
    <property type="entry name" value="Bifunctional protein FolD"/>
    <property type="match status" value="1"/>
</dbReference>
<evidence type="ECO:0000256" key="2">
    <source>
        <dbReference type="ARBA" id="ARBA00011738"/>
    </source>
</evidence>
<dbReference type="PANTHER" id="PTHR48099:SF5">
    <property type="entry name" value="C-1-TETRAHYDROFOLATE SYNTHASE, CYTOPLASMIC"/>
    <property type="match status" value="1"/>
</dbReference>
<dbReference type="FunFam" id="3.40.50.10860:FF:000005">
    <property type="entry name" value="C-1-tetrahydrofolate synthase, cytoplasmic, putative"/>
    <property type="match status" value="1"/>
</dbReference>
<comment type="similarity">
    <text evidence="12">Belongs to the tetrahydrofolate dehydrogenase/cyclohydrolase family.</text>
</comment>
<dbReference type="Gene3D" id="3.40.50.10860">
    <property type="entry name" value="Leucine Dehydrogenase, chain A, domain 1"/>
    <property type="match status" value="1"/>
</dbReference>
<dbReference type="InterPro" id="IPR020867">
    <property type="entry name" value="THF_DH/CycHdrlase_CS"/>
</dbReference>
<evidence type="ECO:0000256" key="8">
    <source>
        <dbReference type="ARBA" id="ARBA00023002"/>
    </source>
</evidence>
<keyword evidence="5 12" id="KW-0658">Purine biosynthesis</keyword>
<comment type="caution">
    <text evidence="12">Lacks conserved residue(s) required for the propagation of feature annotation.</text>
</comment>
<dbReference type="NCBIfam" id="NF008058">
    <property type="entry name" value="PRK10792.1"/>
    <property type="match status" value="1"/>
</dbReference>
<dbReference type="GO" id="GO:0006164">
    <property type="term" value="P:purine nucleotide biosynthetic process"/>
    <property type="evidence" value="ECO:0007669"/>
    <property type="project" value="UniProtKB-KW"/>
</dbReference>
<dbReference type="Gene3D" id="3.40.50.720">
    <property type="entry name" value="NAD(P)-binding Rossmann-like Domain"/>
    <property type="match status" value="1"/>
</dbReference>
<dbReference type="EMBL" id="BSDY01000005">
    <property type="protein sequence ID" value="GLI55811.1"/>
    <property type="molecule type" value="Genomic_DNA"/>
</dbReference>
<feature type="domain" description="Tetrahydrofolate dehydrogenase/cyclohydrolase catalytic" evidence="13">
    <location>
        <begin position="4"/>
        <end position="119"/>
    </location>
</feature>
<keyword evidence="6 12" id="KW-0378">Hydrolase</keyword>
<comment type="caution">
    <text evidence="15">The sequence shown here is derived from an EMBL/GenBank/DDBJ whole genome shotgun (WGS) entry which is preliminary data.</text>
</comment>
<gene>
    <name evidence="12 15" type="primary">folD</name>
    <name evidence="15" type="ORF">PM10SUCC1_13250</name>
</gene>
<dbReference type="PRINTS" id="PR00085">
    <property type="entry name" value="THFDHDRGNASE"/>
</dbReference>
<evidence type="ECO:0000256" key="11">
    <source>
        <dbReference type="ARBA" id="ARBA00023268"/>
    </source>
</evidence>
<comment type="pathway">
    <text evidence="1 12">One-carbon metabolism; tetrahydrofolate interconversion.</text>
</comment>
<evidence type="ECO:0000256" key="7">
    <source>
        <dbReference type="ARBA" id="ARBA00022857"/>
    </source>
</evidence>
<dbReference type="CDD" id="cd01080">
    <property type="entry name" value="NAD_bind_m-THF_DH_Cyclohyd"/>
    <property type="match status" value="1"/>
</dbReference>
<feature type="binding site" evidence="12">
    <location>
        <begin position="165"/>
        <end position="167"/>
    </location>
    <ligand>
        <name>NADP(+)</name>
        <dbReference type="ChEBI" id="CHEBI:58349"/>
    </ligand>
</feature>
<reference evidence="15" key="1">
    <citation type="submission" date="2022-12" db="EMBL/GenBank/DDBJ databases">
        <title>Reference genome sequencing for broad-spectrum identification of bacterial and archaeal isolates by mass spectrometry.</title>
        <authorList>
            <person name="Sekiguchi Y."/>
            <person name="Tourlousse D.M."/>
        </authorList>
    </citation>
    <scope>NUCLEOTIDE SEQUENCE</scope>
    <source>
        <strain evidence="15">10succ1</strain>
    </source>
</reference>
<keyword evidence="16" id="KW-1185">Reference proteome</keyword>